<dbReference type="OrthoDB" id="9814738at2"/>
<dbReference type="PANTHER" id="PTHR42945">
    <property type="entry name" value="HISTIDINE BIOSYNTHESIS BIFUNCTIONAL PROTEIN"/>
    <property type="match status" value="1"/>
</dbReference>
<keyword evidence="5" id="KW-0028">Amino-acid biosynthesis</keyword>
<name>A0A059G187_9PROT</name>
<evidence type="ECO:0000256" key="6">
    <source>
        <dbReference type="ARBA" id="ARBA00022741"/>
    </source>
</evidence>
<evidence type="ECO:0000256" key="5">
    <source>
        <dbReference type="ARBA" id="ARBA00022605"/>
    </source>
</evidence>
<dbReference type="STRING" id="1280953.HOC_19886"/>
<evidence type="ECO:0000313" key="10">
    <source>
        <dbReference type="EMBL" id="KCZ99506.1"/>
    </source>
</evidence>
<evidence type="ECO:0000313" key="11">
    <source>
        <dbReference type="Proteomes" id="UP000024942"/>
    </source>
</evidence>
<proteinExistence type="inferred from homology"/>
<organism evidence="10 11">
    <name type="scientific">Hyphomonas oceanitis SCH89</name>
    <dbReference type="NCBI Taxonomy" id="1280953"/>
    <lineage>
        <taxon>Bacteria</taxon>
        <taxon>Pseudomonadati</taxon>
        <taxon>Pseudomonadota</taxon>
        <taxon>Alphaproteobacteria</taxon>
        <taxon>Hyphomonadales</taxon>
        <taxon>Hyphomonadaceae</taxon>
        <taxon>Hyphomonas</taxon>
    </lineage>
</organism>
<dbReference type="Pfam" id="PF01503">
    <property type="entry name" value="PRA-PH"/>
    <property type="match status" value="1"/>
</dbReference>
<gene>
    <name evidence="10" type="ORF">HOC_19886</name>
</gene>
<comment type="similarity">
    <text evidence="3">Belongs to the PRA-PH family.</text>
</comment>
<evidence type="ECO:0000256" key="4">
    <source>
        <dbReference type="ARBA" id="ARBA00012414"/>
    </source>
</evidence>
<dbReference type="CDD" id="cd11534">
    <property type="entry name" value="NTP-PPase_HisIE_like"/>
    <property type="match status" value="1"/>
</dbReference>
<evidence type="ECO:0000256" key="1">
    <source>
        <dbReference type="ARBA" id="ARBA00001460"/>
    </source>
</evidence>
<accession>A0A059G187</accession>
<comment type="pathway">
    <text evidence="2">Amino-acid biosynthesis; L-histidine biosynthesis; L-histidine from 5-phospho-alpha-D-ribose 1-diphosphate: step 2/9.</text>
</comment>
<evidence type="ECO:0000256" key="9">
    <source>
        <dbReference type="ARBA" id="ARBA00023102"/>
    </source>
</evidence>
<dbReference type="SUPFAM" id="SSF101386">
    <property type="entry name" value="all-alpha NTP pyrophosphatases"/>
    <property type="match status" value="1"/>
</dbReference>
<keyword evidence="7" id="KW-0378">Hydrolase</keyword>
<dbReference type="RefSeq" id="WP_051625152.1">
    <property type="nucleotide sequence ID" value="NZ_ARYL01000072.1"/>
</dbReference>
<evidence type="ECO:0000256" key="3">
    <source>
        <dbReference type="ARBA" id="ARBA00009392"/>
    </source>
</evidence>
<dbReference type="InterPro" id="IPR021130">
    <property type="entry name" value="PRib-ATP_PPHydrolase-like"/>
</dbReference>
<comment type="catalytic activity">
    <reaction evidence="1">
        <text>1-(5-phospho-beta-D-ribosyl)-ATP + H2O = 1-(5-phospho-beta-D-ribosyl)-5'-AMP + diphosphate + H(+)</text>
        <dbReference type="Rhea" id="RHEA:22828"/>
        <dbReference type="ChEBI" id="CHEBI:15377"/>
        <dbReference type="ChEBI" id="CHEBI:15378"/>
        <dbReference type="ChEBI" id="CHEBI:33019"/>
        <dbReference type="ChEBI" id="CHEBI:59457"/>
        <dbReference type="ChEBI" id="CHEBI:73183"/>
        <dbReference type="EC" id="3.6.1.31"/>
    </reaction>
</comment>
<evidence type="ECO:0000256" key="7">
    <source>
        <dbReference type="ARBA" id="ARBA00022801"/>
    </source>
</evidence>
<dbReference type="AlphaFoldDB" id="A0A059G187"/>
<keyword evidence="8" id="KW-0067">ATP-binding</keyword>
<dbReference type="UniPathway" id="UPA00031">
    <property type="reaction ID" value="UER00007"/>
</dbReference>
<reference evidence="10 11" key="1">
    <citation type="journal article" date="2014" name="Antonie Van Leeuwenhoek">
        <title>Hyphomonas beringensis sp. nov. and Hyphomonas chukchiensis sp. nov., isolated from surface seawater of the Bering Sea and Chukchi Sea.</title>
        <authorList>
            <person name="Li C."/>
            <person name="Lai Q."/>
            <person name="Li G."/>
            <person name="Dong C."/>
            <person name="Wang J."/>
            <person name="Liao Y."/>
            <person name="Shao Z."/>
        </authorList>
    </citation>
    <scope>NUCLEOTIDE SEQUENCE [LARGE SCALE GENOMIC DNA]</scope>
    <source>
        <strain evidence="10 11">SCH89</strain>
    </source>
</reference>
<dbReference type="NCBIfam" id="TIGR03188">
    <property type="entry name" value="histidine_hisI"/>
    <property type="match status" value="1"/>
</dbReference>
<protein>
    <recommendedName>
        <fullName evidence="4">phosphoribosyl-ATP diphosphatase</fullName>
        <ecNumber evidence="4">3.6.1.31</ecNumber>
    </recommendedName>
</protein>
<keyword evidence="11" id="KW-1185">Reference proteome</keyword>
<sequence length="117" mass="12042">MTTPLGPLARLAAALEHLSGTIDARALEGDAGTSWTARLLAKGPDAAAAKIAEEGNELAEAVIRESDDNVASEAADVIYHLMVGLRARGVPLDAVAAKLEARQGTSGIAEKASRKPE</sequence>
<dbReference type="Proteomes" id="UP000024942">
    <property type="component" value="Unassembled WGS sequence"/>
</dbReference>
<evidence type="ECO:0000256" key="2">
    <source>
        <dbReference type="ARBA" id="ARBA00005204"/>
    </source>
</evidence>
<dbReference type="Gene3D" id="1.10.287.1080">
    <property type="entry name" value="MazG-like"/>
    <property type="match status" value="1"/>
</dbReference>
<dbReference type="EMBL" id="ARYL01000072">
    <property type="protein sequence ID" value="KCZ99506.1"/>
    <property type="molecule type" value="Genomic_DNA"/>
</dbReference>
<keyword evidence="9" id="KW-0368">Histidine biosynthesis</keyword>
<dbReference type="GO" id="GO:0000105">
    <property type="term" value="P:L-histidine biosynthetic process"/>
    <property type="evidence" value="ECO:0007669"/>
    <property type="project" value="UniProtKB-UniPathway"/>
</dbReference>
<dbReference type="GO" id="GO:0004636">
    <property type="term" value="F:phosphoribosyl-ATP diphosphatase activity"/>
    <property type="evidence" value="ECO:0007669"/>
    <property type="project" value="UniProtKB-EC"/>
</dbReference>
<keyword evidence="6" id="KW-0547">Nucleotide-binding</keyword>
<dbReference type="eggNOG" id="COG0140">
    <property type="taxonomic scope" value="Bacteria"/>
</dbReference>
<dbReference type="InterPro" id="IPR008179">
    <property type="entry name" value="HisE"/>
</dbReference>
<dbReference type="GO" id="GO:0005524">
    <property type="term" value="F:ATP binding"/>
    <property type="evidence" value="ECO:0007669"/>
    <property type="project" value="UniProtKB-KW"/>
</dbReference>
<comment type="caution">
    <text evidence="10">The sequence shown here is derived from an EMBL/GenBank/DDBJ whole genome shotgun (WGS) entry which is preliminary data.</text>
</comment>
<dbReference type="PANTHER" id="PTHR42945:SF1">
    <property type="entry name" value="HISTIDINE BIOSYNTHESIS BIFUNCTIONAL PROTEIN HIS7"/>
    <property type="match status" value="1"/>
</dbReference>
<dbReference type="EC" id="3.6.1.31" evidence="4"/>
<evidence type="ECO:0000256" key="8">
    <source>
        <dbReference type="ARBA" id="ARBA00022840"/>
    </source>
</evidence>
<dbReference type="PATRIC" id="fig|1280953.3.peg.3969"/>